<dbReference type="RefSeq" id="WP_087660820.1">
    <property type="nucleotide sequence ID" value="NZ_FCNW02000150.1"/>
</dbReference>
<evidence type="ECO:0000313" key="2">
    <source>
        <dbReference type="Proteomes" id="UP000054977"/>
    </source>
</evidence>
<accession>A0A158JLK9</accession>
<name>A0A158JLK9_9BURK</name>
<evidence type="ECO:0000313" key="1">
    <source>
        <dbReference type="EMBL" id="SAL69766.1"/>
    </source>
</evidence>
<sequence length="81" mass="8924">MFESARGCAAGTRDEQVCMQTIHATQRGRAHDFERGEAISIKPMITKTRPTHRGSIRIVEMDLTGDDIVQLIKTAPLAVST</sequence>
<organism evidence="1 2">
    <name type="scientific">Caballeronia humi</name>
    <dbReference type="NCBI Taxonomy" id="326474"/>
    <lineage>
        <taxon>Bacteria</taxon>
        <taxon>Pseudomonadati</taxon>
        <taxon>Pseudomonadota</taxon>
        <taxon>Betaproteobacteria</taxon>
        <taxon>Burkholderiales</taxon>
        <taxon>Burkholderiaceae</taxon>
        <taxon>Caballeronia</taxon>
    </lineage>
</organism>
<keyword evidence="2" id="KW-1185">Reference proteome</keyword>
<reference evidence="1" key="1">
    <citation type="submission" date="2016-01" db="EMBL/GenBank/DDBJ databases">
        <authorList>
            <person name="Peeters C."/>
        </authorList>
    </citation>
    <scope>NUCLEOTIDE SEQUENCE [LARGE SCALE GENOMIC DNA]</scope>
    <source>
        <strain evidence="1">LMG 22934</strain>
    </source>
</reference>
<comment type="caution">
    <text evidence="1">The sequence shown here is derived from an EMBL/GenBank/DDBJ whole genome shotgun (WGS) entry which is preliminary data.</text>
</comment>
<gene>
    <name evidence="1" type="ORF">AWB65_06865</name>
</gene>
<dbReference type="Proteomes" id="UP000054977">
    <property type="component" value="Unassembled WGS sequence"/>
</dbReference>
<protein>
    <submittedName>
        <fullName evidence="1">Uncharacterized protein</fullName>
    </submittedName>
</protein>
<proteinExistence type="predicted"/>
<dbReference type="EMBL" id="FCNW02000150">
    <property type="protein sequence ID" value="SAL69766.1"/>
    <property type="molecule type" value="Genomic_DNA"/>
</dbReference>
<dbReference type="AlphaFoldDB" id="A0A158JLK9"/>
<dbReference type="OrthoDB" id="9132923at2"/>